<evidence type="ECO:0000313" key="4">
    <source>
        <dbReference type="Proteomes" id="UP000544134"/>
    </source>
</evidence>
<evidence type="ECO:0000259" key="2">
    <source>
        <dbReference type="Pfam" id="PF13986"/>
    </source>
</evidence>
<protein>
    <submittedName>
        <fullName evidence="3">DUF4224 domain-containing protein</fullName>
    </submittedName>
</protein>
<dbReference type="RefSeq" id="WP_169486633.1">
    <property type="nucleotide sequence ID" value="NZ_JABBGJ010000017.1"/>
</dbReference>
<proteinExistence type="predicted"/>
<keyword evidence="4" id="KW-1185">Reference proteome</keyword>
<sequence>MSELFLTEEEVAELTGIKTGRRGKRREELQAEWMRTSGIPFWVNARGRPIIARAYFTGPHSEPMPRRKSVPQALTDQQTKKWQPDVYNNDGSLKEKKPWTLPTLKERRKPSSR</sequence>
<dbReference type="Proteomes" id="UP000544134">
    <property type="component" value="Unassembled WGS sequence"/>
</dbReference>
<dbReference type="AlphaFoldDB" id="A0A848IDG4"/>
<gene>
    <name evidence="3" type="ORF">HHL24_17170</name>
</gene>
<dbReference type="Pfam" id="PF13986">
    <property type="entry name" value="DUF4224"/>
    <property type="match status" value="1"/>
</dbReference>
<reference evidence="3 4" key="1">
    <citation type="submission" date="2020-04" db="EMBL/GenBank/DDBJ databases">
        <title>Paraburkholderia sp. RP-4-7 isolated from soil.</title>
        <authorList>
            <person name="Dahal R.H."/>
        </authorList>
    </citation>
    <scope>NUCLEOTIDE SEQUENCE [LARGE SCALE GENOMIC DNA]</scope>
    <source>
        <strain evidence="3 4">RP-4-7</strain>
    </source>
</reference>
<evidence type="ECO:0000256" key="1">
    <source>
        <dbReference type="SAM" id="MobiDB-lite"/>
    </source>
</evidence>
<feature type="region of interest" description="Disordered" evidence="1">
    <location>
        <begin position="57"/>
        <end position="113"/>
    </location>
</feature>
<evidence type="ECO:0000313" key="3">
    <source>
        <dbReference type="EMBL" id="NML99660.1"/>
    </source>
</evidence>
<dbReference type="InterPro" id="IPR025319">
    <property type="entry name" value="DUF4224"/>
</dbReference>
<comment type="caution">
    <text evidence="3">The sequence shown here is derived from an EMBL/GenBank/DDBJ whole genome shotgun (WGS) entry which is preliminary data.</text>
</comment>
<dbReference type="EMBL" id="JABBGJ010000017">
    <property type="protein sequence ID" value="NML99660.1"/>
    <property type="molecule type" value="Genomic_DNA"/>
</dbReference>
<feature type="domain" description="DUF4224" evidence="2">
    <location>
        <begin position="5"/>
        <end position="55"/>
    </location>
</feature>
<organism evidence="3 4">
    <name type="scientific">Paraburkholderia polaris</name>
    <dbReference type="NCBI Taxonomy" id="2728848"/>
    <lineage>
        <taxon>Bacteria</taxon>
        <taxon>Pseudomonadati</taxon>
        <taxon>Pseudomonadota</taxon>
        <taxon>Betaproteobacteria</taxon>
        <taxon>Burkholderiales</taxon>
        <taxon>Burkholderiaceae</taxon>
        <taxon>Paraburkholderia</taxon>
    </lineage>
</organism>
<accession>A0A848IDG4</accession>
<name>A0A848IDG4_9BURK</name>